<reference evidence="6" key="1">
    <citation type="journal article" date="2014" name="Int. J. Syst. Evol. Microbiol.">
        <title>Complete genome sequence of Corynebacterium casei LMG S-19264T (=DSM 44701T), isolated from a smear-ripened cheese.</title>
        <authorList>
            <consortium name="US DOE Joint Genome Institute (JGI-PGF)"/>
            <person name="Walter F."/>
            <person name="Albersmeier A."/>
            <person name="Kalinowski J."/>
            <person name="Ruckert C."/>
        </authorList>
    </citation>
    <scope>NUCLEOTIDE SEQUENCE</scope>
    <source>
        <strain evidence="6">CGMCC 1.7086</strain>
    </source>
</reference>
<dbReference type="Pfam" id="PF00126">
    <property type="entry name" value="HTH_1"/>
    <property type="match status" value="1"/>
</dbReference>
<reference evidence="6" key="2">
    <citation type="submission" date="2020-09" db="EMBL/GenBank/DDBJ databases">
        <authorList>
            <person name="Sun Q."/>
            <person name="Zhou Y."/>
        </authorList>
    </citation>
    <scope>NUCLEOTIDE SEQUENCE</scope>
    <source>
        <strain evidence="6">CGMCC 1.7086</strain>
    </source>
</reference>
<keyword evidence="2" id="KW-0805">Transcription regulation</keyword>
<dbReference type="GO" id="GO:0006351">
    <property type="term" value="P:DNA-templated transcription"/>
    <property type="evidence" value="ECO:0007669"/>
    <property type="project" value="TreeGrafter"/>
</dbReference>
<comment type="similarity">
    <text evidence="1">Belongs to the LysR transcriptional regulatory family.</text>
</comment>
<evidence type="ECO:0000256" key="4">
    <source>
        <dbReference type="ARBA" id="ARBA00023163"/>
    </source>
</evidence>
<dbReference type="Gene3D" id="3.40.190.290">
    <property type="match status" value="1"/>
</dbReference>
<dbReference type="EMBL" id="BMLS01000002">
    <property type="protein sequence ID" value="GGO68082.1"/>
    <property type="molecule type" value="Genomic_DNA"/>
</dbReference>
<dbReference type="GO" id="GO:0003700">
    <property type="term" value="F:DNA-binding transcription factor activity"/>
    <property type="evidence" value="ECO:0007669"/>
    <property type="project" value="InterPro"/>
</dbReference>
<evidence type="ECO:0000313" key="7">
    <source>
        <dbReference type="Proteomes" id="UP000606935"/>
    </source>
</evidence>
<organism evidence="6 7">
    <name type="scientific">Bowmanella pacifica</name>
    <dbReference type="NCBI Taxonomy" id="502051"/>
    <lineage>
        <taxon>Bacteria</taxon>
        <taxon>Pseudomonadati</taxon>
        <taxon>Pseudomonadota</taxon>
        <taxon>Gammaproteobacteria</taxon>
        <taxon>Alteromonadales</taxon>
        <taxon>Alteromonadaceae</taxon>
        <taxon>Bowmanella</taxon>
    </lineage>
</organism>
<dbReference type="InterPro" id="IPR036390">
    <property type="entry name" value="WH_DNA-bd_sf"/>
</dbReference>
<evidence type="ECO:0000256" key="3">
    <source>
        <dbReference type="ARBA" id="ARBA00023125"/>
    </source>
</evidence>
<dbReference type="InterPro" id="IPR036388">
    <property type="entry name" value="WH-like_DNA-bd_sf"/>
</dbReference>
<evidence type="ECO:0000256" key="1">
    <source>
        <dbReference type="ARBA" id="ARBA00009437"/>
    </source>
</evidence>
<dbReference type="Proteomes" id="UP000606935">
    <property type="component" value="Unassembled WGS sequence"/>
</dbReference>
<protein>
    <submittedName>
        <fullName evidence="6">LysR family transcriptional regulator</fullName>
    </submittedName>
</protein>
<accession>A0A918DJP4</accession>
<dbReference type="Gene3D" id="1.10.10.10">
    <property type="entry name" value="Winged helix-like DNA-binding domain superfamily/Winged helix DNA-binding domain"/>
    <property type="match status" value="1"/>
</dbReference>
<dbReference type="InterPro" id="IPR058163">
    <property type="entry name" value="LysR-type_TF_proteobact-type"/>
</dbReference>
<dbReference type="InterPro" id="IPR000847">
    <property type="entry name" value="LysR_HTH_N"/>
</dbReference>
<dbReference type="InterPro" id="IPR005119">
    <property type="entry name" value="LysR_subst-bd"/>
</dbReference>
<keyword evidence="3" id="KW-0238">DNA-binding</keyword>
<dbReference type="Pfam" id="PF03466">
    <property type="entry name" value="LysR_substrate"/>
    <property type="match status" value="1"/>
</dbReference>
<comment type="caution">
    <text evidence="6">The sequence shown here is derived from an EMBL/GenBank/DDBJ whole genome shotgun (WGS) entry which is preliminary data.</text>
</comment>
<name>A0A918DJP4_9ALTE</name>
<keyword evidence="7" id="KW-1185">Reference proteome</keyword>
<dbReference type="SUPFAM" id="SSF46785">
    <property type="entry name" value="Winged helix' DNA-binding domain"/>
    <property type="match status" value="1"/>
</dbReference>
<dbReference type="AlphaFoldDB" id="A0A918DJP4"/>
<dbReference type="PANTHER" id="PTHR30537:SF3">
    <property type="entry name" value="TRANSCRIPTIONAL REGULATORY PROTEIN"/>
    <property type="match status" value="1"/>
</dbReference>
<evidence type="ECO:0000259" key="5">
    <source>
        <dbReference type="PROSITE" id="PS50931"/>
    </source>
</evidence>
<dbReference type="FunFam" id="1.10.10.10:FF:000001">
    <property type="entry name" value="LysR family transcriptional regulator"/>
    <property type="match status" value="1"/>
</dbReference>
<gene>
    <name evidence="6" type="ORF">GCM10010982_16170</name>
</gene>
<evidence type="ECO:0000256" key="2">
    <source>
        <dbReference type="ARBA" id="ARBA00023015"/>
    </source>
</evidence>
<sequence length="295" mass="32588">MAQQPQPFDWNHAKVFLVTAQQGSFSSAAKLLAITQPTLGRQISALEKQLGTTLFERTARGLLLTPSGHALLEHVQAMDDAAARLSVAAGGHAQSVTGKVSISAAETTAAYMLSPVLSKLRQHAPGIMVELIATNESSDLLRREADIAIRAYRPTQQDLIARKLTNIRAHLYGAKSYLQGFTKRTCPDDLNDADFIAFEHNDMMRDELHKLGFKLAADNFPLVVANHLVQWQLVKQGAGLGFMTEDVGDNDPDVERVLPDMAAFEIELWLVIHRELHTSARLRLVFDFLVEQLGK</sequence>
<dbReference type="RefSeq" id="WP_229702150.1">
    <property type="nucleotide sequence ID" value="NZ_BMLS01000002.1"/>
</dbReference>
<dbReference type="GO" id="GO:0043565">
    <property type="term" value="F:sequence-specific DNA binding"/>
    <property type="evidence" value="ECO:0007669"/>
    <property type="project" value="TreeGrafter"/>
</dbReference>
<dbReference type="SUPFAM" id="SSF53850">
    <property type="entry name" value="Periplasmic binding protein-like II"/>
    <property type="match status" value="1"/>
</dbReference>
<feature type="domain" description="HTH lysR-type" evidence="5">
    <location>
        <begin position="8"/>
        <end position="65"/>
    </location>
</feature>
<dbReference type="PROSITE" id="PS50931">
    <property type="entry name" value="HTH_LYSR"/>
    <property type="match status" value="1"/>
</dbReference>
<proteinExistence type="inferred from homology"/>
<dbReference type="PANTHER" id="PTHR30537">
    <property type="entry name" value="HTH-TYPE TRANSCRIPTIONAL REGULATOR"/>
    <property type="match status" value="1"/>
</dbReference>
<keyword evidence="4" id="KW-0804">Transcription</keyword>
<dbReference type="PRINTS" id="PR00039">
    <property type="entry name" value="HTHLYSR"/>
</dbReference>
<evidence type="ECO:0000313" key="6">
    <source>
        <dbReference type="EMBL" id="GGO68082.1"/>
    </source>
</evidence>